<evidence type="ECO:0000313" key="4">
    <source>
        <dbReference type="Proteomes" id="UP000317369"/>
    </source>
</evidence>
<sequence length="290" mass="33139">MIDADRRTRVFLEVKPRLMGLAYRMLGSHADAEDAVQDTYVKWLANRDVIENAGGWLMTVCSRVSLDRLKVLKRERERYVGPWLPEPIGDGRVSRFGESFEYDETLSTAFMLMMDKLSARERLVFILREIFDYPYTDISEIMGVSEAGGRKLFSRAKQRLERDGVGHQYDAAHASVMLGHFVEAIKTGEMKPLEAMLVKDVELIADHGGKAVAVDRLLHGPMEVMAFVKDVLHPNWHDGGQMKVLMNGEVALIYRHEGVVVSCVRFAFDEEWRVRSVFVMRNPDKLAQFD</sequence>
<proteinExistence type="predicted"/>
<dbReference type="Gene3D" id="1.10.10.10">
    <property type="entry name" value="Winged helix-like DNA-binding domain superfamily/Winged helix DNA-binding domain"/>
    <property type="match status" value="1"/>
</dbReference>
<keyword evidence="4" id="KW-1185">Reference proteome</keyword>
<dbReference type="PANTHER" id="PTHR30173">
    <property type="entry name" value="SIGMA 19 FACTOR"/>
    <property type="match status" value="1"/>
</dbReference>
<dbReference type="Pfam" id="PF08281">
    <property type="entry name" value="Sigma70_r4_2"/>
    <property type="match status" value="1"/>
</dbReference>
<dbReference type="SUPFAM" id="SSF88659">
    <property type="entry name" value="Sigma3 and sigma4 domains of RNA polymerase sigma factors"/>
    <property type="match status" value="1"/>
</dbReference>
<dbReference type="InterPro" id="IPR013325">
    <property type="entry name" value="RNA_pol_sigma_r2"/>
</dbReference>
<dbReference type="AlphaFoldDB" id="A0A517YWF6"/>
<dbReference type="InterPro" id="IPR036388">
    <property type="entry name" value="WH-like_DNA-bd_sf"/>
</dbReference>
<dbReference type="KEGG" id="pcor:KS4_26280"/>
<reference evidence="3 4" key="1">
    <citation type="submission" date="2019-02" db="EMBL/GenBank/DDBJ databases">
        <title>Deep-cultivation of Planctomycetes and their phenomic and genomic characterization uncovers novel biology.</title>
        <authorList>
            <person name="Wiegand S."/>
            <person name="Jogler M."/>
            <person name="Boedeker C."/>
            <person name="Pinto D."/>
            <person name="Vollmers J."/>
            <person name="Rivas-Marin E."/>
            <person name="Kohn T."/>
            <person name="Peeters S.H."/>
            <person name="Heuer A."/>
            <person name="Rast P."/>
            <person name="Oberbeckmann S."/>
            <person name="Bunk B."/>
            <person name="Jeske O."/>
            <person name="Meyerdierks A."/>
            <person name="Storesund J.E."/>
            <person name="Kallscheuer N."/>
            <person name="Luecker S."/>
            <person name="Lage O.M."/>
            <person name="Pohl T."/>
            <person name="Merkel B.J."/>
            <person name="Hornburger P."/>
            <person name="Mueller R.-W."/>
            <person name="Bruemmer F."/>
            <person name="Labrenz M."/>
            <person name="Spormann A.M."/>
            <person name="Op den Camp H."/>
            <person name="Overmann J."/>
            <person name="Amann R."/>
            <person name="Jetten M.S.M."/>
            <person name="Mascher T."/>
            <person name="Medema M.H."/>
            <person name="Devos D.P."/>
            <person name="Kaster A.-K."/>
            <person name="Ovreas L."/>
            <person name="Rohde M."/>
            <person name="Galperin M.Y."/>
            <person name="Jogler C."/>
        </authorList>
    </citation>
    <scope>NUCLEOTIDE SEQUENCE [LARGE SCALE GENOMIC DNA]</scope>
    <source>
        <strain evidence="3 4">KS4</strain>
    </source>
</reference>
<protein>
    <submittedName>
        <fullName evidence="3">ECF RNA polymerase sigma factor SigJ</fullName>
    </submittedName>
</protein>
<dbReference type="RefSeq" id="WP_145078563.1">
    <property type="nucleotide sequence ID" value="NZ_CP036425.1"/>
</dbReference>
<dbReference type="InterPro" id="IPR013249">
    <property type="entry name" value="RNA_pol_sigma70_r4_t2"/>
</dbReference>
<dbReference type="PANTHER" id="PTHR30173:SF36">
    <property type="entry name" value="ECF RNA POLYMERASE SIGMA FACTOR SIGJ"/>
    <property type="match status" value="1"/>
</dbReference>
<dbReference type="InterPro" id="IPR014284">
    <property type="entry name" value="RNA_pol_sigma-70_dom"/>
</dbReference>
<dbReference type="InterPro" id="IPR007627">
    <property type="entry name" value="RNA_pol_sigma70_r2"/>
</dbReference>
<dbReference type="OrthoDB" id="3211555at2"/>
<dbReference type="InterPro" id="IPR052704">
    <property type="entry name" value="ECF_Sigma-70_Domain"/>
</dbReference>
<dbReference type="Pfam" id="PF04542">
    <property type="entry name" value="Sigma70_r2"/>
    <property type="match status" value="1"/>
</dbReference>
<accession>A0A517YWF6</accession>
<dbReference type="SUPFAM" id="SSF88946">
    <property type="entry name" value="Sigma2 domain of RNA polymerase sigma factors"/>
    <property type="match status" value="1"/>
</dbReference>
<evidence type="ECO:0000259" key="2">
    <source>
        <dbReference type="Pfam" id="PF08281"/>
    </source>
</evidence>
<dbReference type="GO" id="GO:0016987">
    <property type="term" value="F:sigma factor activity"/>
    <property type="evidence" value="ECO:0007669"/>
    <property type="project" value="InterPro"/>
</dbReference>
<dbReference type="Proteomes" id="UP000317369">
    <property type="component" value="Chromosome"/>
</dbReference>
<feature type="domain" description="RNA polymerase sigma factor 70 region 4 type 2" evidence="2">
    <location>
        <begin position="109"/>
        <end position="160"/>
    </location>
</feature>
<feature type="domain" description="RNA polymerase sigma-70 region 2" evidence="1">
    <location>
        <begin position="13"/>
        <end position="74"/>
    </location>
</feature>
<dbReference type="InterPro" id="IPR013324">
    <property type="entry name" value="RNA_pol_sigma_r3/r4-like"/>
</dbReference>
<dbReference type="CDD" id="cd06171">
    <property type="entry name" value="Sigma70_r4"/>
    <property type="match status" value="1"/>
</dbReference>
<dbReference type="EMBL" id="CP036425">
    <property type="protein sequence ID" value="QDU34558.1"/>
    <property type="molecule type" value="Genomic_DNA"/>
</dbReference>
<dbReference type="GO" id="GO:0006352">
    <property type="term" value="P:DNA-templated transcription initiation"/>
    <property type="evidence" value="ECO:0007669"/>
    <property type="project" value="InterPro"/>
</dbReference>
<evidence type="ECO:0000313" key="3">
    <source>
        <dbReference type="EMBL" id="QDU34558.1"/>
    </source>
</evidence>
<name>A0A517YWF6_9BACT</name>
<dbReference type="Gene3D" id="1.10.1740.10">
    <property type="match status" value="1"/>
</dbReference>
<dbReference type="GO" id="GO:0003677">
    <property type="term" value="F:DNA binding"/>
    <property type="evidence" value="ECO:0007669"/>
    <property type="project" value="InterPro"/>
</dbReference>
<evidence type="ECO:0000259" key="1">
    <source>
        <dbReference type="Pfam" id="PF04542"/>
    </source>
</evidence>
<dbReference type="NCBIfam" id="TIGR02937">
    <property type="entry name" value="sigma70-ECF"/>
    <property type="match status" value="1"/>
</dbReference>
<gene>
    <name evidence="3" type="primary">sigJ</name>
    <name evidence="3" type="ORF">KS4_26280</name>
</gene>
<organism evidence="3 4">
    <name type="scientific">Poriferisphaera corsica</name>
    <dbReference type="NCBI Taxonomy" id="2528020"/>
    <lineage>
        <taxon>Bacteria</taxon>
        <taxon>Pseudomonadati</taxon>
        <taxon>Planctomycetota</taxon>
        <taxon>Phycisphaerae</taxon>
        <taxon>Phycisphaerales</taxon>
        <taxon>Phycisphaeraceae</taxon>
        <taxon>Poriferisphaera</taxon>
    </lineage>
</organism>